<evidence type="ECO:0000256" key="1">
    <source>
        <dbReference type="ARBA" id="ARBA00004182"/>
    </source>
</evidence>
<proteinExistence type="predicted"/>
<evidence type="ECO:0000256" key="20">
    <source>
        <dbReference type="SAM" id="Phobius"/>
    </source>
</evidence>
<evidence type="ECO:0000256" key="15">
    <source>
        <dbReference type="ARBA" id="ARBA00023288"/>
    </source>
</evidence>
<dbReference type="GO" id="GO:0075513">
    <property type="term" value="P:caveolin-mediated endocytosis of virus by host cell"/>
    <property type="evidence" value="ECO:0007669"/>
    <property type="project" value="UniProtKB-KW"/>
</dbReference>
<feature type="region of interest" description="Disordered" evidence="19">
    <location>
        <begin position="16"/>
        <end position="41"/>
    </location>
</feature>
<evidence type="ECO:0000313" key="21">
    <source>
        <dbReference type="EMBL" id="ATY50224.1"/>
    </source>
</evidence>
<keyword evidence="5" id="KW-1162">Viral penetration into host cytoplasm</keyword>
<reference evidence="21" key="1">
    <citation type="journal article" date="2017" name="Virology">
        <title>Extensive diversity and evolution of hepadnaviruses in bats in China.</title>
        <authorList>
            <person name="Nie F.Y."/>
            <person name="Lin X.D."/>
            <person name="Hao Z.Y."/>
            <person name="Chen X.N."/>
            <person name="Wang Z.X."/>
            <person name="Wang M.R."/>
            <person name="Wu J."/>
            <person name="Wang H.W."/>
            <person name="Zhao G."/>
            <person name="Ma R.Z."/>
            <person name="Holmes E.C."/>
            <person name="Zhang Y.Z."/>
        </authorList>
    </citation>
    <scope>NUCLEOTIDE SEQUENCE</scope>
    <source>
        <strain evidence="21">Neixiang-Ms-69</strain>
        <strain evidence="22">Neixiang-Rpe-48</strain>
        <strain evidence="23">Neixiang-Rpu-92</strain>
    </source>
</reference>
<keyword evidence="6 20" id="KW-0812">Transmembrane</keyword>
<evidence type="ECO:0000256" key="7">
    <source>
        <dbReference type="ARBA" id="ARBA00022707"/>
    </source>
</evidence>
<evidence type="ECO:0000256" key="5">
    <source>
        <dbReference type="ARBA" id="ARBA00022595"/>
    </source>
</evidence>
<dbReference type="EMBL" id="MG457483">
    <property type="protein sequence ID" value="ATY50236.1"/>
    <property type="molecule type" value="Genomic_DNA"/>
</dbReference>
<feature type="transmembrane region" description="Helical" evidence="20">
    <location>
        <begin position="416"/>
        <end position="435"/>
    </location>
</feature>
<keyword evidence="13 20" id="KW-0472">Membrane</keyword>
<evidence type="ECO:0000256" key="6">
    <source>
        <dbReference type="ARBA" id="ARBA00022692"/>
    </source>
</evidence>
<keyword evidence="2" id="KW-1168">Fusion of virus membrane with host membrane</keyword>
<evidence type="ECO:0000256" key="16">
    <source>
        <dbReference type="ARBA" id="ARBA00023296"/>
    </source>
</evidence>
<evidence type="ECO:0000256" key="17">
    <source>
        <dbReference type="ARBA" id="ARBA00033788"/>
    </source>
</evidence>
<evidence type="ECO:0000256" key="4">
    <source>
        <dbReference type="ARBA" id="ARBA00022581"/>
    </source>
</evidence>
<keyword evidence="17" id="KW-1166">Caveolin-mediated endocytosis of virus by host</keyword>
<keyword evidence="14" id="KW-0325">Glycoprotein</keyword>
<name>A0A2H4RID9_HBV</name>
<evidence type="ECO:0000256" key="11">
    <source>
        <dbReference type="ARBA" id="ARBA00022890"/>
    </source>
</evidence>
<evidence type="ECO:0000256" key="3">
    <source>
        <dbReference type="ARBA" id="ARBA00022510"/>
    </source>
</evidence>
<keyword evidence="9" id="KW-0946">Virion</keyword>
<comment type="subcellular location">
    <subcellularLocation>
        <location evidence="1">Virion membrane</location>
    </subcellularLocation>
</comment>
<dbReference type="Pfam" id="PF00695">
    <property type="entry name" value="vMSA"/>
    <property type="match status" value="1"/>
</dbReference>
<feature type="compositionally biased region" description="Polar residues" evidence="19">
    <location>
        <begin position="198"/>
        <end position="208"/>
    </location>
</feature>
<keyword evidence="7" id="KW-0519">Myristate</keyword>
<keyword evidence="10" id="KW-0261">Viral envelope protein</keyword>
<evidence type="ECO:0000256" key="14">
    <source>
        <dbReference type="ARBA" id="ARBA00023180"/>
    </source>
</evidence>
<keyword evidence="8" id="KW-1161">Viral attachment to host cell</keyword>
<protein>
    <recommendedName>
        <fullName evidence="18">Large envelope protein</fullName>
    </recommendedName>
</protein>
<keyword evidence="12 20" id="KW-1133">Transmembrane helix</keyword>
<evidence type="ECO:0000256" key="19">
    <source>
        <dbReference type="SAM" id="MobiDB-lite"/>
    </source>
</evidence>
<feature type="transmembrane region" description="Helical" evidence="20">
    <location>
        <begin position="389"/>
        <end position="409"/>
    </location>
</feature>
<evidence type="ECO:0000313" key="23">
    <source>
        <dbReference type="EMBL" id="ATY50240.1"/>
    </source>
</evidence>
<evidence type="ECO:0000256" key="12">
    <source>
        <dbReference type="ARBA" id="ARBA00022989"/>
    </source>
</evidence>
<keyword evidence="3" id="KW-1170">Fusion of virus membrane with host endosomal membrane</keyword>
<dbReference type="InterPro" id="IPR000349">
    <property type="entry name" value="HBV_HBSAG"/>
</dbReference>
<evidence type="ECO:0000313" key="22">
    <source>
        <dbReference type="EMBL" id="ATY50236.1"/>
    </source>
</evidence>
<dbReference type="EMBL" id="MG457480">
    <property type="protein sequence ID" value="ATY50224.1"/>
    <property type="molecule type" value="Genomic_DNA"/>
</dbReference>
<dbReference type="EMBL" id="MG457484">
    <property type="protein sequence ID" value="ATY50240.1"/>
    <property type="molecule type" value="Genomic_DNA"/>
</dbReference>
<accession>A0A2H4RID9</accession>
<dbReference type="GO" id="GO:0019062">
    <property type="term" value="P:virion attachment to host cell"/>
    <property type="evidence" value="ECO:0007669"/>
    <property type="project" value="UniProtKB-KW"/>
</dbReference>
<keyword evidence="4" id="KW-0945">Host-virus interaction</keyword>
<keyword evidence="15" id="KW-0449">Lipoprotein</keyword>
<organism evidence="21">
    <name type="scientific">Bat Hepatitis B virus</name>
    <dbReference type="NCBI Taxonomy" id="1401315"/>
    <lineage>
        <taxon>Viruses</taxon>
        <taxon>Riboviria</taxon>
        <taxon>Pararnavirae</taxon>
        <taxon>Artverviricota</taxon>
        <taxon>Revtraviricetes</taxon>
        <taxon>Blubervirales</taxon>
        <taxon>Hepadnaviridae</taxon>
        <taxon>Orthohepadnavirus</taxon>
        <taxon>Orthohepadnavirus hominoidei</taxon>
        <taxon>Hepatitis B virus</taxon>
    </lineage>
</organism>
<feature type="compositionally biased region" description="Low complexity" evidence="19">
    <location>
        <begin position="178"/>
        <end position="197"/>
    </location>
</feature>
<evidence type="ECO:0000256" key="10">
    <source>
        <dbReference type="ARBA" id="ARBA00022879"/>
    </source>
</evidence>
<keyword evidence="16" id="KW-1160">Virus entry into host cell</keyword>
<dbReference type="GO" id="GO:0055036">
    <property type="term" value="C:virion membrane"/>
    <property type="evidence" value="ECO:0007669"/>
    <property type="project" value="UniProtKB-SubCell"/>
</dbReference>
<dbReference type="GO" id="GO:0039654">
    <property type="term" value="P:fusion of virus membrane with host endosome membrane"/>
    <property type="evidence" value="ECO:0007669"/>
    <property type="project" value="UniProtKB-KW"/>
</dbReference>
<evidence type="ECO:0000256" key="13">
    <source>
        <dbReference type="ARBA" id="ARBA00023136"/>
    </source>
</evidence>
<feature type="region of interest" description="Disordered" evidence="19">
    <location>
        <begin position="87"/>
        <end position="161"/>
    </location>
</feature>
<evidence type="ECO:0000256" key="8">
    <source>
        <dbReference type="ARBA" id="ARBA00022804"/>
    </source>
</evidence>
<evidence type="ECO:0000256" key="2">
    <source>
        <dbReference type="ARBA" id="ARBA00022506"/>
    </source>
</evidence>
<keyword evidence="11" id="KW-1164">Virus endocytosis by host</keyword>
<feature type="transmembrane region" description="Helical" evidence="20">
    <location>
        <begin position="292"/>
        <end position="310"/>
    </location>
</feature>
<sequence>MGQNWSIPNPIGFLPGHEMTPDTYEDPMFGPGPYDNIPGRDPWPDAWNLSPGAWGPGLVPPHGGLLGTNENAQGTLVTFQEGKTTKTLLGKWENPNLPKTKTKKKNKDKDSPQGITQPLPETPLIKVQPLSEPPKRETPPSTTNRVTGRLPTPPSLPVRETHPHLNMTTWREKYASLLTPVPGSSSSTPTPAGNTASRTVSSSWKTGESVTGMGNISSELLEPLVGFQVVFFLWTKILTIGQSLDSWWTSLSFLGGTPECNGQNLQFQTCRHSPTSCPATCPGFRWMCLRRFIIYLLVLLLCLICLLVLLDWRGLLPVCPIGPVSGTSTRCNTCTTSAEEITSWPSCCCSKASGGNCTCWPIPSSWALGRFLWGLALARFSWLNSLVPWLQWFVGFSPTAWLLLIWMMWYWGPGLLSIWSPFMPLFALFFLIWGYI</sequence>
<evidence type="ECO:0000256" key="9">
    <source>
        <dbReference type="ARBA" id="ARBA00022844"/>
    </source>
</evidence>
<dbReference type="GO" id="GO:0019031">
    <property type="term" value="C:viral envelope"/>
    <property type="evidence" value="ECO:0007669"/>
    <property type="project" value="UniProtKB-KW"/>
</dbReference>
<feature type="region of interest" description="Disordered" evidence="19">
    <location>
        <begin position="178"/>
        <end position="208"/>
    </location>
</feature>
<evidence type="ECO:0000256" key="18">
    <source>
        <dbReference type="RuleBase" id="RU003356"/>
    </source>
</evidence>